<dbReference type="HOGENOM" id="CLU_1989031_0_0_0"/>
<protein>
    <submittedName>
        <fullName evidence="2">Uncharacterized protein</fullName>
    </submittedName>
</protein>
<dbReference type="Proteomes" id="UP000002572">
    <property type="component" value="Chromosome"/>
</dbReference>
<evidence type="ECO:0000313" key="2">
    <source>
        <dbReference type="EMBL" id="ADU66900.1"/>
    </source>
</evidence>
<proteinExistence type="predicted"/>
<dbReference type="InParanoid" id="E6W3L9"/>
<evidence type="ECO:0000313" key="3">
    <source>
        <dbReference type="Proteomes" id="UP000002572"/>
    </source>
</evidence>
<feature type="signal peptide" evidence="1">
    <location>
        <begin position="1"/>
        <end position="21"/>
    </location>
</feature>
<dbReference type="InterPro" id="IPR036280">
    <property type="entry name" value="Multihaem_cyt_sf"/>
</dbReference>
<keyword evidence="1" id="KW-0732">Signal</keyword>
<accession>E6W3L9</accession>
<gene>
    <name evidence="2" type="ordered locus">Selin_2180</name>
</gene>
<evidence type="ECO:0000256" key="1">
    <source>
        <dbReference type="SAM" id="SignalP"/>
    </source>
</evidence>
<organism evidence="2 3">
    <name type="scientific">Desulfurispirillum indicum (strain ATCC BAA-1389 / DSM 22839 / S5)</name>
    <dbReference type="NCBI Taxonomy" id="653733"/>
    <lineage>
        <taxon>Bacteria</taxon>
        <taxon>Pseudomonadati</taxon>
        <taxon>Chrysiogenota</taxon>
        <taxon>Chrysiogenia</taxon>
        <taxon>Chrysiogenales</taxon>
        <taxon>Chrysiogenaceae</taxon>
        <taxon>Desulfurispirillum</taxon>
    </lineage>
</organism>
<dbReference type="SUPFAM" id="SSF48695">
    <property type="entry name" value="Multiheme cytochromes"/>
    <property type="match status" value="1"/>
</dbReference>
<keyword evidence="3" id="KW-1185">Reference proteome</keyword>
<dbReference type="AlphaFoldDB" id="E6W3L9"/>
<name>E6W3L9_DESIS</name>
<dbReference type="KEGG" id="din:Selin_2180"/>
<dbReference type="RefSeq" id="WP_013506778.1">
    <property type="nucleotide sequence ID" value="NC_014836.1"/>
</dbReference>
<sequence>MKKTLLLLMSVFVLALVSAYAQTPACNACHAGLPEAALQGGKAHPVQFEGVNQKMTNPMHMGLKSCNNCHDAGQLKDATTAAASLKGGSVAALGAMPTCAGCHSGAPAAKPADWNMERVKLHTFSK</sequence>
<dbReference type="EMBL" id="CP002432">
    <property type="protein sequence ID" value="ADU66900.1"/>
    <property type="molecule type" value="Genomic_DNA"/>
</dbReference>
<dbReference type="Gene3D" id="1.10.1130.10">
    <property type="entry name" value="Flavocytochrome C3, Chain A"/>
    <property type="match status" value="1"/>
</dbReference>
<reference evidence="2 3" key="1">
    <citation type="submission" date="2010-12" db="EMBL/GenBank/DDBJ databases">
        <title>Complete sequence of Desulfurispirillum indicum S5.</title>
        <authorList>
            <consortium name="US DOE Joint Genome Institute"/>
            <person name="Lucas S."/>
            <person name="Copeland A."/>
            <person name="Lapidus A."/>
            <person name="Cheng J.-F."/>
            <person name="Goodwin L."/>
            <person name="Pitluck S."/>
            <person name="Chertkov O."/>
            <person name="Held B."/>
            <person name="Detter J.C."/>
            <person name="Han C."/>
            <person name="Tapia R."/>
            <person name="Land M."/>
            <person name="Hauser L."/>
            <person name="Kyrpides N."/>
            <person name="Ivanova N."/>
            <person name="Mikhailova N."/>
            <person name="Haggblom M."/>
            <person name="Rauschenbach I."/>
            <person name="Bini E."/>
            <person name="Woyke T."/>
        </authorList>
    </citation>
    <scope>NUCLEOTIDE SEQUENCE [LARGE SCALE GENOMIC DNA]</scope>
    <source>
        <strain evidence="3">ATCC BAA-1389 / DSM 22839 / S5</strain>
    </source>
</reference>
<dbReference type="STRING" id="653733.Selin_2180"/>
<feature type="chain" id="PRO_5003211670" evidence="1">
    <location>
        <begin position="22"/>
        <end position="126"/>
    </location>
</feature>